<name>A0A931MKU0_9SPHN</name>
<comment type="caution">
    <text evidence="1">The sequence shown here is derived from an EMBL/GenBank/DDBJ whole genome shotgun (WGS) entry which is preliminary data.</text>
</comment>
<dbReference type="EMBL" id="JADZGI010000001">
    <property type="protein sequence ID" value="MBH0112810.1"/>
    <property type="molecule type" value="Genomic_DNA"/>
</dbReference>
<gene>
    <name evidence="1" type="ORF">I5E68_07580</name>
</gene>
<keyword evidence="2" id="KW-1185">Reference proteome</keyword>
<dbReference type="AlphaFoldDB" id="A0A931MKU0"/>
<organism evidence="1 2">
    <name type="scientific">Novosphingobium aureum</name>
    <dbReference type="NCBI Taxonomy" id="2792964"/>
    <lineage>
        <taxon>Bacteria</taxon>
        <taxon>Pseudomonadati</taxon>
        <taxon>Pseudomonadota</taxon>
        <taxon>Alphaproteobacteria</taxon>
        <taxon>Sphingomonadales</taxon>
        <taxon>Sphingomonadaceae</taxon>
        <taxon>Novosphingobium</taxon>
    </lineage>
</organism>
<sequence>MSSTLHIVRKQADGTHEDISLEEWKQAVAGHEGLRLSDGDARQVNPLTHEIITMPNRGGDAEVWREDCQDWIRVFWWSPEGYVSFPAPDAREQEKALSLARSLALRLNAKIYDDAGAETD</sequence>
<accession>A0A931MKU0</accession>
<evidence type="ECO:0000313" key="2">
    <source>
        <dbReference type="Proteomes" id="UP000617634"/>
    </source>
</evidence>
<proteinExistence type="predicted"/>
<dbReference type="RefSeq" id="WP_197162590.1">
    <property type="nucleotide sequence ID" value="NZ_JADZGI010000001.1"/>
</dbReference>
<evidence type="ECO:0000313" key="1">
    <source>
        <dbReference type="EMBL" id="MBH0112810.1"/>
    </source>
</evidence>
<protein>
    <submittedName>
        <fullName evidence="1">Uncharacterized protein</fullName>
    </submittedName>
</protein>
<dbReference type="Proteomes" id="UP000617634">
    <property type="component" value="Unassembled WGS sequence"/>
</dbReference>
<reference evidence="1" key="1">
    <citation type="submission" date="2020-11" db="EMBL/GenBank/DDBJ databases">
        <title>Novosphingobium aureum sp. nov., a marine bacterium isolated from sediment of a salt flat.</title>
        <authorList>
            <person name="Yoo Y."/>
            <person name="Kim J.-J."/>
        </authorList>
    </citation>
    <scope>NUCLEOTIDE SEQUENCE</scope>
    <source>
        <strain evidence="1">YJ-S2-02</strain>
    </source>
</reference>